<dbReference type="CDD" id="cd08965">
    <property type="entry name" value="EcNei-like_N"/>
    <property type="match status" value="1"/>
</dbReference>
<keyword evidence="5 13" id="KW-0863">Zinc-finger</keyword>
<evidence type="ECO:0000313" key="16">
    <source>
        <dbReference type="EMBL" id="KGE03293.1"/>
    </source>
</evidence>
<keyword evidence="12" id="KW-0326">Glycosidase</keyword>
<dbReference type="GO" id="GO:0006284">
    <property type="term" value="P:base-excision repair"/>
    <property type="evidence" value="ECO:0007669"/>
    <property type="project" value="InterPro"/>
</dbReference>
<dbReference type="HOGENOM" id="CLU_038423_2_2_6"/>
<dbReference type="Pfam" id="PF01149">
    <property type="entry name" value="Fapy_DNA_glyco"/>
    <property type="match status" value="1"/>
</dbReference>
<keyword evidence="8" id="KW-0238">DNA-binding</keyword>
<keyword evidence="9" id="KW-0234">DNA repair</keyword>
<dbReference type="InterPro" id="IPR044091">
    <property type="entry name" value="EcNei-like_N"/>
</dbReference>
<dbReference type="InterPro" id="IPR035937">
    <property type="entry name" value="FPG_N"/>
</dbReference>
<accession>A0A095VQ90</accession>
<protein>
    <recommendedName>
        <fullName evidence="2">DNA-(apurinic or apyrimidinic site) lyase</fullName>
        <ecNumber evidence="2">4.2.99.18</ecNumber>
    </recommendedName>
</protein>
<keyword evidence="4" id="KW-0227">DNA damage</keyword>
<dbReference type="InterPro" id="IPR010979">
    <property type="entry name" value="Ribosomal_uS13-like_H2TH"/>
</dbReference>
<feature type="domain" description="Formamidopyrimidine-DNA glycosylase catalytic" evidence="15">
    <location>
        <begin position="2"/>
        <end position="93"/>
    </location>
</feature>
<evidence type="ECO:0000256" key="11">
    <source>
        <dbReference type="ARBA" id="ARBA00023268"/>
    </source>
</evidence>
<dbReference type="AlphaFoldDB" id="A0A095VQ90"/>
<comment type="similarity">
    <text evidence="1">Belongs to the FPG family.</text>
</comment>
<dbReference type="GO" id="GO:0008270">
    <property type="term" value="F:zinc ion binding"/>
    <property type="evidence" value="ECO:0007669"/>
    <property type="project" value="UniProtKB-KW"/>
</dbReference>
<dbReference type="PROSITE" id="PS51068">
    <property type="entry name" value="FPG_CAT"/>
    <property type="match status" value="1"/>
</dbReference>
<evidence type="ECO:0000256" key="13">
    <source>
        <dbReference type="PROSITE-ProRule" id="PRU00391"/>
    </source>
</evidence>
<dbReference type="RefSeq" id="WP_035518052.1">
    <property type="nucleotide sequence ID" value="NZ_KN234799.1"/>
</dbReference>
<dbReference type="NCBIfam" id="NF007763">
    <property type="entry name" value="PRK10445.1"/>
    <property type="match status" value="1"/>
</dbReference>
<keyword evidence="10" id="KW-0456">Lyase</keyword>
<sequence>MPEGPEIRRAADRIEAVLAGDVVEAVRFGLPRLKRHASTLRGHRVTGLETRGKALLTHFEHGWSLYSHNQLYGVWRVQPRGRLPKTNRSLRVALHTASHSALLYSASDISVWRTEELAAHPFLARIGPDILAPDLTWQAVAARLGAARFARRRLADLYLDQAFLAGVGNYLRAEILFTAGLDPLLRAGELGRGERGRLARATLAVSRRSYETAGIVLPPRLAARLEREGLPREQRRFFVFDRDGLPCYRCGGEVERKAQGGRRLYRCPRCQPTGP</sequence>
<dbReference type="InterPro" id="IPR012319">
    <property type="entry name" value="FPG_cat"/>
</dbReference>
<evidence type="ECO:0000256" key="6">
    <source>
        <dbReference type="ARBA" id="ARBA00022801"/>
    </source>
</evidence>
<proteinExistence type="inferred from homology"/>
<evidence type="ECO:0000256" key="9">
    <source>
        <dbReference type="ARBA" id="ARBA00023204"/>
    </source>
</evidence>
<dbReference type="PATRIC" id="fig|1265313.6.peg.2097"/>
<dbReference type="PROSITE" id="PS51066">
    <property type="entry name" value="ZF_FPG_2"/>
    <property type="match status" value="1"/>
</dbReference>
<dbReference type="InterPro" id="IPR000214">
    <property type="entry name" value="Znf_DNA_glyclase/AP_lyase"/>
</dbReference>
<evidence type="ECO:0000256" key="3">
    <source>
        <dbReference type="ARBA" id="ARBA00022723"/>
    </source>
</evidence>
<evidence type="ECO:0000256" key="10">
    <source>
        <dbReference type="ARBA" id="ARBA00023239"/>
    </source>
</evidence>
<evidence type="ECO:0000259" key="15">
    <source>
        <dbReference type="PROSITE" id="PS51068"/>
    </source>
</evidence>
<keyword evidence="7" id="KW-0862">Zinc</keyword>
<dbReference type="Proteomes" id="UP000029640">
    <property type="component" value="Unassembled WGS sequence"/>
</dbReference>
<keyword evidence="11" id="KW-0511">Multifunctional enzyme</keyword>
<dbReference type="SMART" id="SM00898">
    <property type="entry name" value="Fapy_DNA_glyco"/>
    <property type="match status" value="1"/>
</dbReference>
<dbReference type="GO" id="GO:0003684">
    <property type="term" value="F:damaged DNA binding"/>
    <property type="evidence" value="ECO:0007669"/>
    <property type="project" value="InterPro"/>
</dbReference>
<evidence type="ECO:0000256" key="1">
    <source>
        <dbReference type="ARBA" id="ARBA00009409"/>
    </source>
</evidence>
<feature type="domain" description="FPG-type" evidence="14">
    <location>
        <begin position="238"/>
        <end position="272"/>
    </location>
</feature>
<evidence type="ECO:0000256" key="7">
    <source>
        <dbReference type="ARBA" id="ARBA00022833"/>
    </source>
</evidence>
<evidence type="ECO:0000256" key="4">
    <source>
        <dbReference type="ARBA" id="ARBA00022763"/>
    </source>
</evidence>
<evidence type="ECO:0000256" key="12">
    <source>
        <dbReference type="ARBA" id="ARBA00023295"/>
    </source>
</evidence>
<comment type="caution">
    <text evidence="16">The sequence shown here is derived from an EMBL/GenBank/DDBJ whole genome shotgun (WGS) entry which is preliminary data.</text>
</comment>
<dbReference type="eggNOG" id="COG0266">
    <property type="taxonomic scope" value="Bacteria"/>
</dbReference>
<evidence type="ECO:0000256" key="5">
    <source>
        <dbReference type="ARBA" id="ARBA00022771"/>
    </source>
</evidence>
<organism evidence="16 17">
    <name type="scientific">Pseudohaliea rubra DSM 19751</name>
    <dbReference type="NCBI Taxonomy" id="1265313"/>
    <lineage>
        <taxon>Bacteria</taxon>
        <taxon>Pseudomonadati</taxon>
        <taxon>Pseudomonadota</taxon>
        <taxon>Gammaproteobacteria</taxon>
        <taxon>Cellvibrionales</taxon>
        <taxon>Halieaceae</taxon>
        <taxon>Pseudohaliea</taxon>
    </lineage>
</organism>
<dbReference type="GO" id="GO:0000703">
    <property type="term" value="F:oxidized pyrimidine nucleobase lesion DNA N-glycosylase activity"/>
    <property type="evidence" value="ECO:0007669"/>
    <property type="project" value="InterPro"/>
</dbReference>
<dbReference type="PANTHER" id="PTHR42697:SF1">
    <property type="entry name" value="ENDONUCLEASE 8"/>
    <property type="match status" value="1"/>
</dbReference>
<dbReference type="OrthoDB" id="5657047at2"/>
<name>A0A095VQ90_9GAMM</name>
<dbReference type="SMART" id="SM01232">
    <property type="entry name" value="H2TH"/>
    <property type="match status" value="1"/>
</dbReference>
<dbReference type="EC" id="4.2.99.18" evidence="2"/>
<keyword evidence="16" id="KW-0255">Endonuclease</keyword>
<evidence type="ECO:0000259" key="14">
    <source>
        <dbReference type="PROSITE" id="PS51066"/>
    </source>
</evidence>
<dbReference type="InterPro" id="IPR015886">
    <property type="entry name" value="H2TH_FPG"/>
</dbReference>
<dbReference type="SUPFAM" id="SSF57716">
    <property type="entry name" value="Glucocorticoid receptor-like (DNA-binding domain)"/>
    <property type="match status" value="1"/>
</dbReference>
<keyword evidence="17" id="KW-1185">Reference proteome</keyword>
<dbReference type="GO" id="GO:0140078">
    <property type="term" value="F:class I DNA-(apurinic or apyrimidinic site) endonuclease activity"/>
    <property type="evidence" value="ECO:0007669"/>
    <property type="project" value="UniProtKB-EC"/>
</dbReference>
<dbReference type="PANTHER" id="PTHR42697">
    <property type="entry name" value="ENDONUCLEASE 8"/>
    <property type="match status" value="1"/>
</dbReference>
<keyword evidence="3" id="KW-0479">Metal-binding</keyword>
<dbReference type="SUPFAM" id="SSF81624">
    <property type="entry name" value="N-terminal domain of MutM-like DNA repair proteins"/>
    <property type="match status" value="1"/>
</dbReference>
<gene>
    <name evidence="16" type="ORF">HRUBRA_02127</name>
</gene>
<dbReference type="SUPFAM" id="SSF46946">
    <property type="entry name" value="S13-like H2TH domain"/>
    <property type="match status" value="1"/>
</dbReference>
<keyword evidence="6" id="KW-0378">Hydrolase</keyword>
<dbReference type="EMBL" id="AUVB01000060">
    <property type="protein sequence ID" value="KGE03293.1"/>
    <property type="molecule type" value="Genomic_DNA"/>
</dbReference>
<evidence type="ECO:0000256" key="8">
    <source>
        <dbReference type="ARBA" id="ARBA00023125"/>
    </source>
</evidence>
<reference evidence="16 17" key="1">
    <citation type="journal article" date="2014" name="Genome Announc.">
        <title>Genome Sequence of Gammaproteobacterial Pseudohaliea rubra Type Strain DSM 19751, Isolated from Coastal Seawater of the Mediterranean Sea.</title>
        <authorList>
            <person name="Spring S."/>
            <person name="Fiebig A."/>
            <person name="Riedel T."/>
            <person name="Goker M."/>
            <person name="Klenk H.P."/>
        </authorList>
    </citation>
    <scope>NUCLEOTIDE SEQUENCE [LARGE SCALE GENOMIC DNA]</scope>
    <source>
        <strain evidence="16 17">DSM 19751</strain>
    </source>
</reference>
<dbReference type="Gene3D" id="1.10.8.50">
    <property type="match status" value="1"/>
</dbReference>
<dbReference type="STRING" id="1265313.HRUBRA_02127"/>
<keyword evidence="16" id="KW-0540">Nuclease</keyword>
<dbReference type="Pfam" id="PF06831">
    <property type="entry name" value="H2TH"/>
    <property type="match status" value="1"/>
</dbReference>
<evidence type="ECO:0000313" key="17">
    <source>
        <dbReference type="Proteomes" id="UP000029640"/>
    </source>
</evidence>
<evidence type="ECO:0000256" key="2">
    <source>
        <dbReference type="ARBA" id="ARBA00012720"/>
    </source>
</evidence>
<dbReference type="Gene3D" id="3.20.190.10">
    <property type="entry name" value="MutM-like, N-terminal"/>
    <property type="match status" value="1"/>
</dbReference>